<keyword evidence="3 6" id="KW-0539">Nucleus</keyword>
<keyword evidence="2 6" id="KW-0378">Hydrolase</keyword>
<evidence type="ECO:0000313" key="9">
    <source>
        <dbReference type="EMBL" id="JAP45015.1"/>
    </source>
</evidence>
<feature type="region of interest" description="Disordered" evidence="7">
    <location>
        <begin position="810"/>
        <end position="946"/>
    </location>
</feature>
<feature type="compositionally biased region" description="Basic residues" evidence="7">
    <location>
        <begin position="743"/>
        <end position="758"/>
    </location>
</feature>
<dbReference type="CDD" id="cd07521">
    <property type="entry name" value="HAD_FCP1-like"/>
    <property type="match status" value="1"/>
</dbReference>
<comment type="subcellular location">
    <subcellularLocation>
        <location evidence="1 6">Nucleus</location>
    </subcellularLocation>
</comment>
<dbReference type="PANTHER" id="PTHR23081:SF36">
    <property type="entry name" value="RNA POLYMERASE II SUBUNIT A C-TERMINAL DOMAIN PHOSPHATASE"/>
    <property type="match status" value="1"/>
</dbReference>
<dbReference type="Gene3D" id="3.40.50.1000">
    <property type="entry name" value="HAD superfamily/HAD-like"/>
    <property type="match status" value="1"/>
</dbReference>
<feature type="compositionally biased region" description="Low complexity" evidence="7">
    <location>
        <begin position="327"/>
        <end position="353"/>
    </location>
</feature>
<dbReference type="AlphaFoldDB" id="A0A0X3NZG4"/>
<feature type="compositionally biased region" description="Polar residues" evidence="7">
    <location>
        <begin position="379"/>
        <end position="393"/>
    </location>
</feature>
<dbReference type="EC" id="3.1.3.16" evidence="6"/>
<feature type="compositionally biased region" description="Acidic residues" evidence="7">
    <location>
        <begin position="901"/>
        <end position="916"/>
    </location>
</feature>
<dbReference type="InterPro" id="IPR039189">
    <property type="entry name" value="Fcp1"/>
</dbReference>
<evidence type="ECO:0000259" key="8">
    <source>
        <dbReference type="PROSITE" id="PS50969"/>
    </source>
</evidence>
<evidence type="ECO:0000256" key="2">
    <source>
        <dbReference type="ARBA" id="ARBA00022801"/>
    </source>
</evidence>
<comment type="catalytic activity">
    <reaction evidence="5 6">
        <text>O-phospho-L-threonyl-[protein] + H2O = L-threonyl-[protein] + phosphate</text>
        <dbReference type="Rhea" id="RHEA:47004"/>
        <dbReference type="Rhea" id="RHEA-COMP:11060"/>
        <dbReference type="Rhea" id="RHEA-COMP:11605"/>
        <dbReference type="ChEBI" id="CHEBI:15377"/>
        <dbReference type="ChEBI" id="CHEBI:30013"/>
        <dbReference type="ChEBI" id="CHEBI:43474"/>
        <dbReference type="ChEBI" id="CHEBI:61977"/>
        <dbReference type="EC" id="3.1.3.16"/>
    </reaction>
</comment>
<comment type="catalytic activity">
    <reaction evidence="4 6">
        <text>O-phospho-L-seryl-[protein] + H2O = L-seryl-[protein] + phosphate</text>
        <dbReference type="Rhea" id="RHEA:20629"/>
        <dbReference type="Rhea" id="RHEA-COMP:9863"/>
        <dbReference type="Rhea" id="RHEA-COMP:11604"/>
        <dbReference type="ChEBI" id="CHEBI:15377"/>
        <dbReference type="ChEBI" id="CHEBI:29999"/>
        <dbReference type="ChEBI" id="CHEBI:43474"/>
        <dbReference type="ChEBI" id="CHEBI:83421"/>
        <dbReference type="EC" id="3.1.3.16"/>
    </reaction>
</comment>
<feature type="region of interest" description="Disordered" evidence="7">
    <location>
        <begin position="527"/>
        <end position="573"/>
    </location>
</feature>
<sequence length="946" mass="103543">MTEHDKIICVPSFCPKATVIKVKTRRRQSVTPSTVVCIIKPVSSNEITFNAPGYGQITMLCQEGAPISANEPIFKFQACQHHVVMRDLCAECGANLRKEGGFCGERIADASASIPMVHMIPELHVSESVAAEIALQDEKALLSSRKLVLLIDLDQTVLHTTIDGHAFRYKNIHRFRLPGCPLIYHTRFRPHLHKFLERISRRFQLHICTFGNRAYAHQLASILDPKRQYFCQRILSRDECFNPVTKSANLKALFPRGVHLVCIIDDRGDVWDWSPNLIHVQPYRFFPEVGDINGPPGRPLSLPPIPDFRPIPTELVTTPPSPSPHDSNTTSTSTASGSPASAAADSSAMAASRQAKETDMTAGTANDTTDGESICVSKPDSQQRPKTVTETPSKTPPGVDIRAASATRPETVFEMNEEMLDSFDADYLLRLEQILLKIHRTYYKAYAKQMAEAAARKSADNRDAPSSYMGIPHVANIISQLRSKVLGPETHITLSGLTPTHRPASHCLAGQLAIGLGTTLHNRLRLPAVKPVPTPSTVSVEETSKKPDSTPEPSHHSSSKPHKSYSQTESTTKTRHTYTTHLVACRLNTEKVIAAQLYIKRAAEAAAASADGPPSHQVHIVSPRWLWASHFRWEHLPEDQFPLDRDYHVSTFDPDVDSYPGSYRIGRRIRHFPAFAQPAICRQPAQAVADGAAPATADGLSITTATTTTGSSTTISATVDLLTVRSAIASIRAEEEAEVRNRGSGKSRSHRPTRKRRRNLSEPLPPPVLVEDGDRLSGAAAANQQGKRAKRVCHRISDGDLLLKTLSQVSPYNKTPADGGISSDTENPASSEALVDDSRSPSISMDEEDDENENEDSTDSSKPGTDIVSPDAPTQESTVHLLSPAVQSLEAAKSAEATASQDEDVDVISDTGEDDLNSTTEETNVEEEGEGEEELDRFLRQGKSRL</sequence>
<feature type="compositionally biased region" description="Basic and acidic residues" evidence="7">
    <location>
        <begin position="542"/>
        <end position="555"/>
    </location>
</feature>
<dbReference type="NCBIfam" id="TIGR02250">
    <property type="entry name" value="FCP1_euk"/>
    <property type="match status" value="1"/>
</dbReference>
<dbReference type="InterPro" id="IPR023214">
    <property type="entry name" value="HAD_sf"/>
</dbReference>
<evidence type="ECO:0000256" key="5">
    <source>
        <dbReference type="ARBA" id="ARBA00048336"/>
    </source>
</evidence>
<dbReference type="Pfam" id="PF03031">
    <property type="entry name" value="NIF"/>
    <property type="match status" value="1"/>
</dbReference>
<evidence type="ECO:0000256" key="3">
    <source>
        <dbReference type="ARBA" id="ARBA00023242"/>
    </source>
</evidence>
<feature type="compositionally biased region" description="Acidic residues" evidence="7">
    <location>
        <begin position="923"/>
        <end position="935"/>
    </location>
</feature>
<feature type="compositionally biased region" description="Pro residues" evidence="7">
    <location>
        <begin position="296"/>
        <end position="309"/>
    </location>
</feature>
<dbReference type="EMBL" id="GEEE01022752">
    <property type="protein sequence ID" value="JAP40473.1"/>
    <property type="molecule type" value="Transcribed_RNA"/>
</dbReference>
<evidence type="ECO:0000256" key="7">
    <source>
        <dbReference type="SAM" id="MobiDB-lite"/>
    </source>
</evidence>
<evidence type="ECO:0000256" key="1">
    <source>
        <dbReference type="ARBA" id="ARBA00004123"/>
    </source>
</evidence>
<feature type="region of interest" description="Disordered" evidence="7">
    <location>
        <begin position="295"/>
        <end position="406"/>
    </location>
</feature>
<dbReference type="InterPro" id="IPR011947">
    <property type="entry name" value="FCP1_euk"/>
</dbReference>
<dbReference type="PANTHER" id="PTHR23081">
    <property type="entry name" value="RNA POLYMERASE II CTD PHOSPHATASE"/>
    <property type="match status" value="1"/>
</dbReference>
<dbReference type="SUPFAM" id="SSF56784">
    <property type="entry name" value="HAD-like"/>
    <property type="match status" value="1"/>
</dbReference>
<organism evidence="9">
    <name type="scientific">Schistocephalus solidus</name>
    <name type="common">Tapeworm</name>
    <dbReference type="NCBI Taxonomy" id="70667"/>
    <lineage>
        <taxon>Eukaryota</taxon>
        <taxon>Metazoa</taxon>
        <taxon>Spiralia</taxon>
        <taxon>Lophotrochozoa</taxon>
        <taxon>Platyhelminthes</taxon>
        <taxon>Cestoda</taxon>
        <taxon>Eucestoda</taxon>
        <taxon>Diphyllobothriidea</taxon>
        <taxon>Diphyllobothriidae</taxon>
        <taxon>Schistocephalus</taxon>
    </lineage>
</organism>
<feature type="domain" description="FCP1 homology" evidence="8">
    <location>
        <begin position="142"/>
        <end position="308"/>
    </location>
</feature>
<dbReference type="EMBL" id="GEEE01018210">
    <property type="protein sequence ID" value="JAP45015.1"/>
    <property type="molecule type" value="Transcribed_RNA"/>
</dbReference>
<dbReference type="GO" id="GO:0008420">
    <property type="term" value="F:RNA polymerase II CTD heptapeptide repeat phosphatase activity"/>
    <property type="evidence" value="ECO:0007669"/>
    <property type="project" value="UniProtKB-UniRule"/>
</dbReference>
<accession>A0A0X3NZG4</accession>
<reference evidence="9" key="1">
    <citation type="submission" date="2016-01" db="EMBL/GenBank/DDBJ databases">
        <title>Reference transcriptome for the parasite Schistocephalus solidus: insights into the molecular evolution of parasitism.</title>
        <authorList>
            <person name="Hebert F.O."/>
            <person name="Grambauer S."/>
            <person name="Barber I."/>
            <person name="Landry C.R."/>
            <person name="Aubin-Horth N."/>
        </authorList>
    </citation>
    <scope>NUCLEOTIDE SEQUENCE</scope>
</reference>
<dbReference type="Gene3D" id="3.40.50.10190">
    <property type="entry name" value="BRCT domain"/>
    <property type="match status" value="1"/>
</dbReference>
<evidence type="ECO:0000256" key="6">
    <source>
        <dbReference type="RuleBase" id="RU366066"/>
    </source>
</evidence>
<dbReference type="SUPFAM" id="SSF52113">
    <property type="entry name" value="BRCT domain"/>
    <property type="match status" value="1"/>
</dbReference>
<dbReference type="InterPro" id="IPR004274">
    <property type="entry name" value="FCP1_dom"/>
</dbReference>
<feature type="compositionally biased region" description="Acidic residues" evidence="7">
    <location>
        <begin position="845"/>
        <end position="858"/>
    </location>
</feature>
<dbReference type="GO" id="GO:0005634">
    <property type="term" value="C:nucleus"/>
    <property type="evidence" value="ECO:0007669"/>
    <property type="project" value="UniProtKB-SubCell"/>
</dbReference>
<dbReference type="SMART" id="SM00577">
    <property type="entry name" value="CPDc"/>
    <property type="match status" value="1"/>
</dbReference>
<dbReference type="InterPro" id="IPR036420">
    <property type="entry name" value="BRCT_dom_sf"/>
</dbReference>
<proteinExistence type="predicted"/>
<dbReference type="InterPro" id="IPR036412">
    <property type="entry name" value="HAD-like_sf"/>
</dbReference>
<dbReference type="PROSITE" id="PS50969">
    <property type="entry name" value="FCP1"/>
    <property type="match status" value="1"/>
</dbReference>
<feature type="region of interest" description="Disordered" evidence="7">
    <location>
        <begin position="734"/>
        <end position="774"/>
    </location>
</feature>
<comment type="function">
    <text evidence="6">This promotes the activity of RNA polymerase II.</text>
</comment>
<evidence type="ECO:0000256" key="4">
    <source>
        <dbReference type="ARBA" id="ARBA00047761"/>
    </source>
</evidence>
<gene>
    <name evidence="9" type="ORF">TR119913</name>
</gene>
<name>A0A0X3NZG4_SCHSO</name>
<protein>
    <recommendedName>
        <fullName evidence="6">RNA polymerase II subunit A C-terminal domain phosphatase</fullName>
        <ecNumber evidence="6">3.1.3.16</ecNumber>
    </recommendedName>
</protein>